<comment type="caution">
    <text evidence="4">The sequence shown here is derived from an EMBL/GenBank/DDBJ whole genome shotgun (WGS) entry which is preliminary data.</text>
</comment>
<keyword evidence="2" id="KW-1133">Transmembrane helix</keyword>
<dbReference type="GO" id="GO:0005886">
    <property type="term" value="C:plasma membrane"/>
    <property type="evidence" value="ECO:0007669"/>
    <property type="project" value="TreeGrafter"/>
</dbReference>
<dbReference type="PANTHER" id="PTHR24093:SF509">
    <property type="entry name" value="CALCIUM-TRANSPORTING ATPASE"/>
    <property type="match status" value="1"/>
</dbReference>
<feature type="domain" description="Cation-transporting P-type ATPase N-terminal" evidence="3">
    <location>
        <begin position="90"/>
        <end position="138"/>
    </location>
</feature>
<sequence length="292" mass="32537">MFLTISYHGETTQYVPHHHMQEKTFVKAFHLLSKKAIHIKPPTLFRSFSYHAINVVLPHVPSPRHKLPKVDPKLLSDMLGHKRPDSLNQSGDVKELPAHLETDLKRGISDDNDDIDRRKRVFGVNVFTKPPSKGLFPLSLKLLRIPLSSSFGLCCAFPWLWNQATWVEGRVFEKLSAKSGIIGVEVVRGDRCQSVSISEVADGFAYMLVTSVGMNTAWGVKMATLVLVVSMVRYFMGSTRDEFGNREFVGRKRKSDDVMSAVVGIVAAAVTIVVVDIPEGLSLAVTLTWLIP</sequence>
<keyword evidence="5" id="KW-1185">Reference proteome</keyword>
<dbReference type="SUPFAM" id="SSF81665">
    <property type="entry name" value="Calcium ATPase, transmembrane domain M"/>
    <property type="match status" value="1"/>
</dbReference>
<dbReference type="PANTHER" id="PTHR24093">
    <property type="entry name" value="CATION TRANSPORTING ATPASE"/>
    <property type="match status" value="1"/>
</dbReference>
<dbReference type="EMBL" id="JAYMYR010000004">
    <property type="protein sequence ID" value="KAK7370022.1"/>
    <property type="molecule type" value="Genomic_DNA"/>
</dbReference>
<evidence type="ECO:0000256" key="1">
    <source>
        <dbReference type="ARBA" id="ARBA00022842"/>
    </source>
</evidence>
<name>A0AAN9RFL1_PHACN</name>
<reference evidence="4 5" key="1">
    <citation type="submission" date="2024-01" db="EMBL/GenBank/DDBJ databases">
        <title>The genomes of 5 underutilized Papilionoideae crops provide insights into root nodulation and disease resistanc.</title>
        <authorList>
            <person name="Jiang F."/>
        </authorList>
    </citation>
    <scope>NUCLEOTIDE SEQUENCE [LARGE SCALE GENOMIC DNA]</scope>
    <source>
        <strain evidence="4">JINMINGXINNONG_FW02</strain>
        <tissue evidence="4">Leaves</tissue>
    </source>
</reference>
<protein>
    <recommendedName>
        <fullName evidence="3">Cation-transporting P-type ATPase N-terminal domain-containing protein</fullName>
    </recommendedName>
</protein>
<evidence type="ECO:0000256" key="2">
    <source>
        <dbReference type="SAM" id="Phobius"/>
    </source>
</evidence>
<dbReference type="Proteomes" id="UP001374584">
    <property type="component" value="Unassembled WGS sequence"/>
</dbReference>
<dbReference type="InterPro" id="IPR023298">
    <property type="entry name" value="ATPase_P-typ_TM_dom_sf"/>
</dbReference>
<dbReference type="Pfam" id="PF00690">
    <property type="entry name" value="Cation_ATPase_N"/>
    <property type="match status" value="1"/>
</dbReference>
<dbReference type="GO" id="GO:0005388">
    <property type="term" value="F:P-type calcium transporter activity"/>
    <property type="evidence" value="ECO:0007669"/>
    <property type="project" value="TreeGrafter"/>
</dbReference>
<dbReference type="AlphaFoldDB" id="A0AAN9RFL1"/>
<organism evidence="4 5">
    <name type="scientific">Phaseolus coccineus</name>
    <name type="common">Scarlet runner bean</name>
    <name type="synonym">Phaseolus multiflorus</name>
    <dbReference type="NCBI Taxonomy" id="3886"/>
    <lineage>
        <taxon>Eukaryota</taxon>
        <taxon>Viridiplantae</taxon>
        <taxon>Streptophyta</taxon>
        <taxon>Embryophyta</taxon>
        <taxon>Tracheophyta</taxon>
        <taxon>Spermatophyta</taxon>
        <taxon>Magnoliopsida</taxon>
        <taxon>eudicotyledons</taxon>
        <taxon>Gunneridae</taxon>
        <taxon>Pentapetalae</taxon>
        <taxon>rosids</taxon>
        <taxon>fabids</taxon>
        <taxon>Fabales</taxon>
        <taxon>Fabaceae</taxon>
        <taxon>Papilionoideae</taxon>
        <taxon>50 kb inversion clade</taxon>
        <taxon>NPAAA clade</taxon>
        <taxon>indigoferoid/millettioid clade</taxon>
        <taxon>Phaseoleae</taxon>
        <taxon>Phaseolus</taxon>
    </lineage>
</organism>
<keyword evidence="2" id="KW-0472">Membrane</keyword>
<evidence type="ECO:0000313" key="5">
    <source>
        <dbReference type="Proteomes" id="UP001374584"/>
    </source>
</evidence>
<feature type="transmembrane region" description="Helical" evidence="2">
    <location>
        <begin position="257"/>
        <end position="275"/>
    </location>
</feature>
<evidence type="ECO:0000313" key="4">
    <source>
        <dbReference type="EMBL" id="KAK7370022.1"/>
    </source>
</evidence>
<accession>A0AAN9RFL1</accession>
<feature type="transmembrane region" description="Helical" evidence="2">
    <location>
        <begin position="216"/>
        <end position="236"/>
    </location>
</feature>
<proteinExistence type="predicted"/>
<dbReference type="Gene3D" id="1.20.1110.10">
    <property type="entry name" value="Calcium-transporting ATPase, transmembrane domain"/>
    <property type="match status" value="1"/>
</dbReference>
<gene>
    <name evidence="4" type="ORF">VNO80_12073</name>
</gene>
<keyword evidence="1" id="KW-0460">Magnesium</keyword>
<dbReference type="InterPro" id="IPR004014">
    <property type="entry name" value="ATPase_P-typ_cation-transptr_N"/>
</dbReference>
<evidence type="ECO:0000259" key="3">
    <source>
        <dbReference type="Pfam" id="PF00690"/>
    </source>
</evidence>
<keyword evidence="2" id="KW-0812">Transmembrane</keyword>